<comment type="caution">
    <text evidence="2">The sequence shown here is derived from an EMBL/GenBank/DDBJ whole genome shotgun (WGS) entry which is preliminary data.</text>
</comment>
<organism evidence="2 3">
    <name type="scientific">Astyanax mexicanus</name>
    <name type="common">Blind cave fish</name>
    <name type="synonym">Astyanax fasciatus mexicanus</name>
    <dbReference type="NCBI Taxonomy" id="7994"/>
    <lineage>
        <taxon>Eukaryota</taxon>
        <taxon>Metazoa</taxon>
        <taxon>Chordata</taxon>
        <taxon>Craniata</taxon>
        <taxon>Vertebrata</taxon>
        <taxon>Euteleostomi</taxon>
        <taxon>Actinopterygii</taxon>
        <taxon>Neopterygii</taxon>
        <taxon>Teleostei</taxon>
        <taxon>Ostariophysi</taxon>
        <taxon>Characiformes</taxon>
        <taxon>Characoidei</taxon>
        <taxon>Acestrorhamphidae</taxon>
        <taxon>Acestrorhamphinae</taxon>
        <taxon>Astyanax</taxon>
    </lineage>
</organism>
<feature type="compositionally biased region" description="Basic and acidic residues" evidence="1">
    <location>
        <begin position="216"/>
        <end position="228"/>
    </location>
</feature>
<feature type="region of interest" description="Disordered" evidence="1">
    <location>
        <begin position="140"/>
        <end position="170"/>
    </location>
</feature>
<evidence type="ECO:0000313" key="2">
    <source>
        <dbReference type="EMBL" id="KAG9279269.1"/>
    </source>
</evidence>
<evidence type="ECO:0000313" key="3">
    <source>
        <dbReference type="Proteomes" id="UP000752171"/>
    </source>
</evidence>
<reference evidence="2 3" key="1">
    <citation type="submission" date="2021-07" db="EMBL/GenBank/DDBJ databases">
        <authorList>
            <person name="Imarazene B."/>
            <person name="Zahm M."/>
            <person name="Klopp C."/>
            <person name="Cabau C."/>
            <person name="Beille S."/>
            <person name="Jouanno E."/>
            <person name="Castinel A."/>
            <person name="Lluch J."/>
            <person name="Gil L."/>
            <person name="Kuchtly C."/>
            <person name="Lopez Roques C."/>
            <person name="Donnadieu C."/>
            <person name="Parrinello H."/>
            <person name="Journot L."/>
            <person name="Du K."/>
            <person name="Schartl M."/>
            <person name="Retaux S."/>
            <person name="Guiguen Y."/>
        </authorList>
    </citation>
    <scope>NUCLEOTIDE SEQUENCE [LARGE SCALE GENOMIC DNA]</scope>
    <source>
        <strain evidence="2">Pach_M1</strain>
        <tissue evidence="2">Testis</tissue>
    </source>
</reference>
<gene>
    <name evidence="2" type="ORF">AMEX_G4784</name>
</gene>
<dbReference type="EMBL" id="JAICCE010000003">
    <property type="protein sequence ID" value="KAG9279269.1"/>
    <property type="molecule type" value="Genomic_DNA"/>
</dbReference>
<dbReference type="AlphaFoldDB" id="A0A8T2M5D5"/>
<feature type="compositionally biased region" description="Basic residues" evidence="1">
    <location>
        <begin position="229"/>
        <end position="239"/>
    </location>
</feature>
<name>A0A8T2M5D5_ASTMX</name>
<feature type="compositionally biased region" description="Polar residues" evidence="1">
    <location>
        <begin position="144"/>
        <end position="153"/>
    </location>
</feature>
<accession>A0A8T2M5D5</accession>
<feature type="region of interest" description="Disordered" evidence="1">
    <location>
        <begin position="194"/>
        <end position="255"/>
    </location>
</feature>
<evidence type="ECO:0000256" key="1">
    <source>
        <dbReference type="SAM" id="MobiDB-lite"/>
    </source>
</evidence>
<dbReference type="Proteomes" id="UP000752171">
    <property type="component" value="Unassembled WGS sequence"/>
</dbReference>
<protein>
    <submittedName>
        <fullName evidence="2">Uncharacterized protein</fullName>
    </submittedName>
</protein>
<sequence length="361" mass="40303">MGQPIPDIPLDLLLISDSDRAERQGNKSHKRVLHPPPLFRSIGLTGLSASLPPHRRLRSVLHRAVQPTNANETANSWLQVPCSSSIAKTERGMSLKGYINSHEDDSNTYSDSFPIIKTQTHVKPGLPQPPPDKGVIRAYRKSQAGETKTHSFPSSSSSAQAGQPEHVPTRSNVSFSHKMLIPHRTVHQSINIGLSTPSKSHHRRRTVSSLPVSEVRSSETEETKEQPMRKRRGRSRKIKIINTGEYSQSQPSEKDQDDAFCQWLSSLGISDRDQDATDCQKRLNRLDRGLEGAEKGACSSRRDRRPHFLPPISQSDCLLNVPLVLPENSPPPSPSRVTIATFFPLQVPAFPLWTEHRLKHT</sequence>
<proteinExistence type="predicted"/>